<keyword evidence="4" id="KW-1185">Reference proteome</keyword>
<dbReference type="InterPro" id="IPR022048">
    <property type="entry name" value="Envelope_fusion-like"/>
</dbReference>
<proteinExistence type="predicted"/>
<name>A0A097P970_9ABAC</name>
<evidence type="ECO:0000313" key="3">
    <source>
        <dbReference type="EMBL" id="AIU41354.1"/>
    </source>
</evidence>
<evidence type="ECO:0000256" key="2">
    <source>
        <dbReference type="SAM" id="Phobius"/>
    </source>
</evidence>
<sequence length="685" mass="78390">MKFLRGVVFVAVVWAACCWTSIEAGGEKTTVLSSEKVVSITPLPRTSGFYYQPINKMQFVEGVWTFVVEMDHKPIYETLDLLYNQTLEFIDFINSNEKKIKECSTKKIVQTELNTYVIQQIVNLVNKHNDLDSKIPKSGEYADHPDLALTNDRIVRHKRGLLNFVGNVDKFLFGVMDQNDADLLHKIARQSNANDYQVKQLTDELIKLSNYVEHSSCVEQHKTDLCVYLDAKMNLFQTQINEIENLYARLDRAVDDALNDKINDMIMTPKRLLEQLISVSTRLPAKMKWPVDLKLENMHQLINNGVLKIHVFITRERKLLFILEVPLIGHETYDVYQVVPIPFCNNSKCAVIVPDSKYLALSTDRRNYVRLDDDATSVCKANSNSLLCYKPRISHDADKAALCDIKILLDIESGGGVNDLAKDCDVRIGKFDPEIFYPISYYNHWLYVLQEKTRLVFDCDSDVLVKPLTLEAGVGLITANNVTFNCKLTTHRVSLSVVQVKSNQYSVFTLPVSTSFNLSETLHDLDKFEVQSFVSNTDLDHKNLNGMTQRLIELRQRMNNNTIFSGSEISQSDNTNGESWFCWFVSFFNISCHLAESILATIVLLVLCLIIFRCYRCLCPGLCTDICSCCRREDATVVRLNNRVQFVRNNTKRNKNNVVDYSGKGEHGHDYDDHDDSSQVFIKKY</sequence>
<evidence type="ECO:0000313" key="4">
    <source>
        <dbReference type="Proteomes" id="UP000201917"/>
    </source>
</evidence>
<dbReference type="PROSITE" id="PS51257">
    <property type="entry name" value="PROKAR_LIPOPROTEIN"/>
    <property type="match status" value="1"/>
</dbReference>
<dbReference type="OrthoDB" id="3109at10239"/>
<keyword evidence="2" id="KW-0812">Transmembrane</keyword>
<protein>
    <submittedName>
        <fullName evidence="3">F</fullName>
    </submittedName>
</protein>
<reference evidence="3 4" key="1">
    <citation type="journal article" date="2014" name="PLoS ONE">
        <title>Genomic Sequencing and Analysis of Sucra jujuba Nucleopolyhedrovirus.</title>
        <authorList>
            <person name="Liu X."/>
            <person name="Yin F."/>
            <person name="Zhu Z."/>
            <person name="Hou D."/>
            <person name="Wang J."/>
            <person name="Zhang L."/>
            <person name="Wang M."/>
            <person name="Wang H."/>
            <person name="Hu Z."/>
            <person name="Deng F."/>
        </authorList>
    </citation>
    <scope>NUCLEOTIDE SEQUENCE [LARGE SCALE GENOMIC DNA]</scope>
    <source>
        <strain evidence="3">473</strain>
    </source>
</reference>
<dbReference type="EMBL" id="KJ676450">
    <property type="protein sequence ID" value="AIU41354.1"/>
    <property type="molecule type" value="Genomic_DNA"/>
</dbReference>
<accession>A0A097P970</accession>
<dbReference type="KEGG" id="vg:26382570"/>
<organism evidence="3 4">
    <name type="scientific">Sucra jujuba nucleopolyhedrovirus</name>
    <dbReference type="NCBI Taxonomy" id="1563660"/>
    <lineage>
        <taxon>Viruses</taxon>
        <taxon>Viruses incertae sedis</taxon>
        <taxon>Naldaviricetes</taxon>
        <taxon>Lefavirales</taxon>
        <taxon>Baculoviridae</taxon>
        <taxon>Alphabaculovirus</taxon>
        <taxon>Alphabaculovirus sujujubae</taxon>
    </lineage>
</organism>
<dbReference type="Proteomes" id="UP000201917">
    <property type="component" value="Segment"/>
</dbReference>
<feature type="coiled-coil region" evidence="1">
    <location>
        <begin position="233"/>
        <end position="260"/>
    </location>
</feature>
<dbReference type="GeneID" id="26382570"/>
<keyword evidence="2" id="KW-0472">Membrane</keyword>
<dbReference type="RefSeq" id="YP_009186806.1">
    <property type="nucleotide sequence ID" value="NC_028636.1"/>
</dbReference>
<keyword evidence="1" id="KW-0175">Coiled coil</keyword>
<keyword evidence="2" id="KW-1133">Transmembrane helix</keyword>
<dbReference type="Pfam" id="PF12259">
    <property type="entry name" value="Baculo_F"/>
    <property type="match status" value="1"/>
</dbReference>
<evidence type="ECO:0000256" key="1">
    <source>
        <dbReference type="SAM" id="Coils"/>
    </source>
</evidence>
<feature type="transmembrane region" description="Helical" evidence="2">
    <location>
        <begin position="594"/>
        <end position="612"/>
    </location>
</feature>